<dbReference type="EMBL" id="OU893336">
    <property type="protein sequence ID" value="CAG9793302.1"/>
    <property type="molecule type" value="Genomic_DNA"/>
</dbReference>
<organism evidence="1 2">
    <name type="scientific">Diatraea saccharalis</name>
    <name type="common">sugarcane borer</name>
    <dbReference type="NCBI Taxonomy" id="40085"/>
    <lineage>
        <taxon>Eukaryota</taxon>
        <taxon>Metazoa</taxon>
        <taxon>Ecdysozoa</taxon>
        <taxon>Arthropoda</taxon>
        <taxon>Hexapoda</taxon>
        <taxon>Insecta</taxon>
        <taxon>Pterygota</taxon>
        <taxon>Neoptera</taxon>
        <taxon>Endopterygota</taxon>
        <taxon>Lepidoptera</taxon>
        <taxon>Glossata</taxon>
        <taxon>Ditrysia</taxon>
        <taxon>Pyraloidea</taxon>
        <taxon>Crambidae</taxon>
        <taxon>Crambinae</taxon>
        <taxon>Diatraea</taxon>
    </lineage>
</organism>
<dbReference type="AlphaFoldDB" id="A0A9N9RBJ4"/>
<accession>A0A9N9RBJ4</accession>
<keyword evidence="2" id="KW-1185">Reference proteome</keyword>
<gene>
    <name evidence="1" type="ORF">DIATSA_LOCUS10762</name>
</gene>
<dbReference type="OrthoDB" id="194468at2759"/>
<dbReference type="Proteomes" id="UP001153714">
    <property type="component" value="Chromosome 5"/>
</dbReference>
<evidence type="ECO:0000313" key="2">
    <source>
        <dbReference type="Proteomes" id="UP001153714"/>
    </source>
</evidence>
<reference evidence="1" key="1">
    <citation type="submission" date="2021-12" db="EMBL/GenBank/DDBJ databases">
        <authorList>
            <person name="King R."/>
        </authorList>
    </citation>
    <scope>NUCLEOTIDE SEQUENCE</scope>
</reference>
<proteinExistence type="predicted"/>
<sequence length="115" mass="13475">MVELHSIADRELTRLERSTRLMRTVYPRWILLKANSNSLSGRLVAANNMYNQAVDESRRIFNHLEESLALAARSKSKLWIQNARNGRFPIWQIGAEQARSSWHQLLYKVTINRIQ</sequence>
<reference evidence="1" key="2">
    <citation type="submission" date="2022-10" db="EMBL/GenBank/DDBJ databases">
        <authorList>
            <consortium name="ENA_rothamsted_submissions"/>
            <consortium name="culmorum"/>
            <person name="King R."/>
        </authorList>
    </citation>
    <scope>NUCLEOTIDE SEQUENCE</scope>
</reference>
<protein>
    <submittedName>
        <fullName evidence="1">Uncharacterized protein</fullName>
    </submittedName>
</protein>
<evidence type="ECO:0000313" key="1">
    <source>
        <dbReference type="EMBL" id="CAG9793302.1"/>
    </source>
</evidence>
<name>A0A9N9RBJ4_9NEOP</name>